<keyword evidence="1" id="KW-0472">Membrane</keyword>
<dbReference type="AlphaFoldDB" id="A0A2P2NNC8"/>
<keyword evidence="1" id="KW-0812">Transmembrane</keyword>
<dbReference type="EMBL" id="GGEC01063416">
    <property type="protein sequence ID" value="MBX43900.1"/>
    <property type="molecule type" value="Transcribed_RNA"/>
</dbReference>
<keyword evidence="1" id="KW-1133">Transmembrane helix</keyword>
<reference evidence="2" key="1">
    <citation type="submission" date="2018-02" db="EMBL/GenBank/DDBJ databases">
        <title>Rhizophora mucronata_Transcriptome.</title>
        <authorList>
            <person name="Meera S.P."/>
            <person name="Sreeshan A."/>
            <person name="Augustine A."/>
        </authorList>
    </citation>
    <scope>NUCLEOTIDE SEQUENCE</scope>
    <source>
        <tissue evidence="2">Leaf</tissue>
    </source>
</reference>
<feature type="transmembrane region" description="Helical" evidence="1">
    <location>
        <begin position="12"/>
        <end position="34"/>
    </location>
</feature>
<name>A0A2P2NNC8_RHIMU</name>
<proteinExistence type="predicted"/>
<accession>A0A2P2NNC8</accession>
<protein>
    <submittedName>
        <fullName evidence="2">Uncharacterized protein</fullName>
    </submittedName>
</protein>
<evidence type="ECO:0000256" key="1">
    <source>
        <dbReference type="SAM" id="Phobius"/>
    </source>
</evidence>
<organism evidence="2">
    <name type="scientific">Rhizophora mucronata</name>
    <name type="common">Asiatic mangrove</name>
    <dbReference type="NCBI Taxonomy" id="61149"/>
    <lineage>
        <taxon>Eukaryota</taxon>
        <taxon>Viridiplantae</taxon>
        <taxon>Streptophyta</taxon>
        <taxon>Embryophyta</taxon>
        <taxon>Tracheophyta</taxon>
        <taxon>Spermatophyta</taxon>
        <taxon>Magnoliopsida</taxon>
        <taxon>eudicotyledons</taxon>
        <taxon>Gunneridae</taxon>
        <taxon>Pentapetalae</taxon>
        <taxon>rosids</taxon>
        <taxon>fabids</taxon>
        <taxon>Malpighiales</taxon>
        <taxon>Rhizophoraceae</taxon>
        <taxon>Rhizophora</taxon>
    </lineage>
</organism>
<evidence type="ECO:0000313" key="2">
    <source>
        <dbReference type="EMBL" id="MBX43900.1"/>
    </source>
</evidence>
<sequence>MAAQADMLWPHLLGMLLIQVFAHGISIAKMYVLFIPRMEEPPL</sequence>